<dbReference type="Proteomes" id="UP000198688">
    <property type="component" value="Chromosome I"/>
</dbReference>
<name>A0A1H2DD15_9ACTN</name>
<keyword evidence="2" id="KW-1185">Reference proteome</keyword>
<gene>
    <name evidence="1" type="ORF">SAMN04489716_9295</name>
</gene>
<organism evidence="1 2">
    <name type="scientific">Actinoplanes derwentensis</name>
    <dbReference type="NCBI Taxonomy" id="113562"/>
    <lineage>
        <taxon>Bacteria</taxon>
        <taxon>Bacillati</taxon>
        <taxon>Actinomycetota</taxon>
        <taxon>Actinomycetes</taxon>
        <taxon>Micromonosporales</taxon>
        <taxon>Micromonosporaceae</taxon>
        <taxon>Actinoplanes</taxon>
    </lineage>
</organism>
<dbReference type="EMBL" id="LT629758">
    <property type="protein sequence ID" value="SDT80645.1"/>
    <property type="molecule type" value="Genomic_DNA"/>
</dbReference>
<evidence type="ECO:0000313" key="1">
    <source>
        <dbReference type="EMBL" id="SDT80645.1"/>
    </source>
</evidence>
<proteinExistence type="predicted"/>
<protein>
    <submittedName>
        <fullName evidence="1">Uncharacterized protein</fullName>
    </submittedName>
</protein>
<evidence type="ECO:0000313" key="2">
    <source>
        <dbReference type="Proteomes" id="UP000198688"/>
    </source>
</evidence>
<reference evidence="1 2" key="1">
    <citation type="submission" date="2016-10" db="EMBL/GenBank/DDBJ databases">
        <authorList>
            <person name="de Groot N.N."/>
        </authorList>
    </citation>
    <scope>NUCLEOTIDE SEQUENCE [LARGE SCALE GENOMIC DNA]</scope>
    <source>
        <strain evidence="1 2">DSM 43941</strain>
    </source>
</reference>
<sequence>MGHLADDREQEECRVLMKFWWQLAMTYQEVTETDLDRHVSRAKREAVQELIEAIRNSPEAIDAWLTDAPRRFPPVQDRGYEAHRSSVSRTDDEVAVDLARAGIKFIERIATEISYPLPASDQGPASCGAEHGRFDSEPHEIVHVDALDMPAKVNTSWSRMANEFGLFDEDREFLLAVDYAGPDTAESEPRWVRVRLGEEWDLAGSGSSTLRSHFAGVFTERFVPEFTMLSLDQEMMLNTTVWGDATVSTIVIRPDRLG</sequence>
<accession>A0A1H2DD15</accession>
<dbReference type="AlphaFoldDB" id="A0A1H2DD15"/>